<evidence type="ECO:0000313" key="1">
    <source>
        <dbReference type="EMBL" id="MDQ0201707.1"/>
    </source>
</evidence>
<evidence type="ECO:0000313" key="2">
    <source>
        <dbReference type="Proteomes" id="UP001224122"/>
    </source>
</evidence>
<proteinExistence type="predicted"/>
<keyword evidence="2" id="KW-1185">Reference proteome</keyword>
<organism evidence="1 2">
    <name type="scientific">Neobacillus ginsengisoli</name>
    <dbReference type="NCBI Taxonomy" id="904295"/>
    <lineage>
        <taxon>Bacteria</taxon>
        <taxon>Bacillati</taxon>
        <taxon>Bacillota</taxon>
        <taxon>Bacilli</taxon>
        <taxon>Bacillales</taxon>
        <taxon>Bacillaceae</taxon>
        <taxon>Neobacillus</taxon>
    </lineage>
</organism>
<reference evidence="1 2" key="1">
    <citation type="submission" date="2023-07" db="EMBL/GenBank/DDBJ databases">
        <title>Genomic Encyclopedia of Type Strains, Phase IV (KMG-IV): sequencing the most valuable type-strain genomes for metagenomic binning, comparative biology and taxonomic classification.</title>
        <authorList>
            <person name="Goeker M."/>
        </authorList>
    </citation>
    <scope>NUCLEOTIDE SEQUENCE [LARGE SCALE GENOMIC DNA]</scope>
    <source>
        <strain evidence="1 2">DSM 27594</strain>
    </source>
</reference>
<name>A0ABT9Y1L7_9BACI</name>
<sequence length="38" mass="4394">MNHEQDVKKHPRIFEPFAQSFTATLAIVKSKKACYCLI</sequence>
<gene>
    <name evidence="1" type="ORF">J2S10_004917</name>
</gene>
<dbReference type="Proteomes" id="UP001224122">
    <property type="component" value="Unassembled WGS sequence"/>
</dbReference>
<accession>A0ABT9Y1L7</accession>
<dbReference type="EMBL" id="JAUSTW010000011">
    <property type="protein sequence ID" value="MDQ0201707.1"/>
    <property type="molecule type" value="Genomic_DNA"/>
</dbReference>
<comment type="caution">
    <text evidence="1">The sequence shown here is derived from an EMBL/GenBank/DDBJ whole genome shotgun (WGS) entry which is preliminary data.</text>
</comment>
<protein>
    <submittedName>
        <fullName evidence="1">Uncharacterized protein</fullName>
    </submittedName>
</protein>